<name>A0ABQ8RZJ5_PERAM</name>
<protein>
    <submittedName>
        <fullName evidence="1">Uncharacterized protein</fullName>
    </submittedName>
</protein>
<reference evidence="1 2" key="1">
    <citation type="journal article" date="2022" name="Allergy">
        <title>Genome assembly and annotation of Periplaneta americana reveal a comprehensive cockroach allergen profile.</title>
        <authorList>
            <person name="Wang L."/>
            <person name="Xiong Q."/>
            <person name="Saelim N."/>
            <person name="Wang L."/>
            <person name="Nong W."/>
            <person name="Wan A.T."/>
            <person name="Shi M."/>
            <person name="Liu X."/>
            <person name="Cao Q."/>
            <person name="Hui J.H.L."/>
            <person name="Sookrung N."/>
            <person name="Leung T.F."/>
            <person name="Tungtrongchitr A."/>
            <person name="Tsui S.K.W."/>
        </authorList>
    </citation>
    <scope>NUCLEOTIDE SEQUENCE [LARGE SCALE GENOMIC DNA]</scope>
    <source>
        <strain evidence="1">PWHHKU_190912</strain>
    </source>
</reference>
<proteinExistence type="predicted"/>
<accession>A0ABQ8RZJ5</accession>
<evidence type="ECO:0000313" key="1">
    <source>
        <dbReference type="EMBL" id="KAJ4427055.1"/>
    </source>
</evidence>
<sequence length="206" mass="23862">MDLRESASIESLQCQCTVAALVSHNMFTGREVTAPTALPRKLQGKVPYTTIQQDPHERDNKDREESLVNILVRNVSGDPREIFEKVRNDRSSHEQARRASIEVALFSPNGSSQTLTSKKDHQRSYNLRIWCFRGDRNSTKEHKDIDSIIVWYEERDRLRYCKDKVVNEEGRKLLKFCEEMSFKIVNGKYAEDKEGEYLSSMLMGKA</sequence>
<evidence type="ECO:0000313" key="2">
    <source>
        <dbReference type="Proteomes" id="UP001148838"/>
    </source>
</evidence>
<gene>
    <name evidence="1" type="ORF">ANN_26854</name>
</gene>
<dbReference type="Proteomes" id="UP001148838">
    <property type="component" value="Unassembled WGS sequence"/>
</dbReference>
<organism evidence="1 2">
    <name type="scientific">Periplaneta americana</name>
    <name type="common">American cockroach</name>
    <name type="synonym">Blatta americana</name>
    <dbReference type="NCBI Taxonomy" id="6978"/>
    <lineage>
        <taxon>Eukaryota</taxon>
        <taxon>Metazoa</taxon>
        <taxon>Ecdysozoa</taxon>
        <taxon>Arthropoda</taxon>
        <taxon>Hexapoda</taxon>
        <taxon>Insecta</taxon>
        <taxon>Pterygota</taxon>
        <taxon>Neoptera</taxon>
        <taxon>Polyneoptera</taxon>
        <taxon>Dictyoptera</taxon>
        <taxon>Blattodea</taxon>
        <taxon>Blattoidea</taxon>
        <taxon>Blattidae</taxon>
        <taxon>Blattinae</taxon>
        <taxon>Periplaneta</taxon>
    </lineage>
</organism>
<keyword evidence="2" id="KW-1185">Reference proteome</keyword>
<comment type="caution">
    <text evidence="1">The sequence shown here is derived from an EMBL/GenBank/DDBJ whole genome shotgun (WGS) entry which is preliminary data.</text>
</comment>
<dbReference type="EMBL" id="JAJSOF020000039">
    <property type="protein sequence ID" value="KAJ4427055.1"/>
    <property type="molecule type" value="Genomic_DNA"/>
</dbReference>